<dbReference type="EMBL" id="BGZO01000001">
    <property type="protein sequence ID" value="GBR75340.1"/>
    <property type="molecule type" value="Genomic_DNA"/>
</dbReference>
<gene>
    <name evidence="1" type="ORF">NO2_0025</name>
</gene>
<evidence type="ECO:0000313" key="2">
    <source>
        <dbReference type="Proteomes" id="UP000275925"/>
    </source>
</evidence>
<dbReference type="Proteomes" id="UP000275925">
    <property type="component" value="Unassembled WGS sequence"/>
</dbReference>
<comment type="caution">
    <text evidence="1">The sequence shown here is derived from an EMBL/GenBank/DDBJ whole genome shotgun (WGS) entry which is preliminary data.</text>
</comment>
<accession>A0A388TF42</accession>
<dbReference type="AlphaFoldDB" id="A0A388TF42"/>
<dbReference type="Gene3D" id="2.60.120.430">
    <property type="entry name" value="Galactose-binding lectin"/>
    <property type="match status" value="1"/>
</dbReference>
<evidence type="ECO:0000313" key="1">
    <source>
        <dbReference type="EMBL" id="GBR75340.1"/>
    </source>
</evidence>
<keyword evidence="2" id="KW-1185">Reference proteome</keyword>
<name>A0A388TF42_9BACT</name>
<reference evidence="1 2" key="1">
    <citation type="journal article" date="2019" name="ISME J.">
        <title>Genome analyses of uncultured TG2/ZB3 bacteria in 'Margulisbacteria' specifically attached to ectosymbiotic spirochetes of protists in the termite gut.</title>
        <authorList>
            <person name="Utami Y.D."/>
            <person name="Kuwahara H."/>
            <person name="Igai K."/>
            <person name="Murakami T."/>
            <person name="Sugaya K."/>
            <person name="Morikawa T."/>
            <person name="Nagura Y."/>
            <person name="Yuki M."/>
            <person name="Deevong P."/>
            <person name="Inoue T."/>
            <person name="Kihara K."/>
            <person name="Lo N."/>
            <person name="Yamada A."/>
            <person name="Ohkuma M."/>
            <person name="Hongoh Y."/>
        </authorList>
    </citation>
    <scope>NUCLEOTIDE SEQUENCE [LARGE SCALE GENOMIC DNA]</scope>
    <source>
        <strain evidence="1">NkOx7-02</strain>
    </source>
</reference>
<protein>
    <submittedName>
        <fullName evidence="1">Uncharacterized protein</fullName>
    </submittedName>
</protein>
<sequence length="333" mass="37980">MSNKLFWIILTLSQLLVAGVWQDFNGSYKTLIPPSYPTLSITVVDDFTPLEGQAVKFSGSTAAGAALVVIEGMSSPEDVDILTFFCKTDEDCEMQIALADSRKITAFENIKEYLPHKQITQQWQKAEYPLANRDINIHDLRKIYIQFQTLAEDTEELTLYLDDITLEKKENQRANYQVVYNFDNGLKSLYEDLPSVATRGAELQLTVESEGRYGSSGQSLQCVFETKTSPAEIFFPMTPYHQKNNRLKLTKTSLALRSDSPLTLELVPEATAEHKKAKFGEPYRVKRYQITLYEPTWQRITLPITSSEDYYGLRVYLPAQTRGVFYLDDLSLN</sequence>
<organism evidence="1 2">
    <name type="scientific">Candidatus Termititenax persephonae</name>
    <dbReference type="NCBI Taxonomy" id="2218525"/>
    <lineage>
        <taxon>Bacteria</taxon>
        <taxon>Bacillati</taxon>
        <taxon>Candidatus Margulisiibacteriota</taxon>
        <taxon>Candidatus Termititenacia</taxon>
        <taxon>Candidatus Termititenacales</taxon>
        <taxon>Candidatus Termititenacaceae</taxon>
        <taxon>Candidatus Termititenax</taxon>
    </lineage>
</organism>
<proteinExistence type="predicted"/>